<reference evidence="1 2" key="1">
    <citation type="submission" date="2015-04" db="EMBL/GenBank/DDBJ databases">
        <authorList>
            <person name="Syromyatnikov M.Y."/>
            <person name="Popov V.N."/>
        </authorList>
    </citation>
    <scope>NUCLEOTIDE SEQUENCE [LARGE SCALE GENOMIC DNA]</scope>
</reference>
<keyword evidence="2" id="KW-1185">Reference proteome</keyword>
<protein>
    <submittedName>
        <fullName evidence="1">CLUMA_CG011543, isoform A</fullName>
    </submittedName>
</protein>
<dbReference type="AlphaFoldDB" id="A0A1J1IEI0"/>
<gene>
    <name evidence="1" type="ORF">CLUMA_CG011543</name>
</gene>
<evidence type="ECO:0000313" key="2">
    <source>
        <dbReference type="Proteomes" id="UP000183832"/>
    </source>
</evidence>
<accession>A0A1J1IEI0</accession>
<dbReference type="EMBL" id="CVRI01000047">
    <property type="protein sequence ID" value="CRK98178.1"/>
    <property type="molecule type" value="Genomic_DNA"/>
</dbReference>
<evidence type="ECO:0000313" key="1">
    <source>
        <dbReference type="EMBL" id="CRK98178.1"/>
    </source>
</evidence>
<name>A0A1J1IEI0_9DIPT</name>
<dbReference type="Proteomes" id="UP000183832">
    <property type="component" value="Unassembled WGS sequence"/>
</dbReference>
<organism evidence="1 2">
    <name type="scientific">Clunio marinus</name>
    <dbReference type="NCBI Taxonomy" id="568069"/>
    <lineage>
        <taxon>Eukaryota</taxon>
        <taxon>Metazoa</taxon>
        <taxon>Ecdysozoa</taxon>
        <taxon>Arthropoda</taxon>
        <taxon>Hexapoda</taxon>
        <taxon>Insecta</taxon>
        <taxon>Pterygota</taxon>
        <taxon>Neoptera</taxon>
        <taxon>Endopterygota</taxon>
        <taxon>Diptera</taxon>
        <taxon>Nematocera</taxon>
        <taxon>Chironomoidea</taxon>
        <taxon>Chironomidae</taxon>
        <taxon>Clunio</taxon>
    </lineage>
</organism>
<sequence length="66" mass="7679">MDPKVLCLHKKLEVDLAECVNPEQNHPADKKFLNLTTRLRNCRMEDMTLKLKPSLRNFSCRHSALS</sequence>
<proteinExistence type="predicted"/>